<dbReference type="InterPro" id="IPR013783">
    <property type="entry name" value="Ig-like_fold"/>
</dbReference>
<evidence type="ECO:0000256" key="1">
    <source>
        <dbReference type="PROSITE-ProRule" id="PRU00087"/>
    </source>
</evidence>
<keyword evidence="3" id="KW-1185">Reference proteome</keyword>
<feature type="repeat" description="Filamin" evidence="1">
    <location>
        <begin position="1"/>
        <end position="53"/>
    </location>
</feature>
<organism evidence="2 3">
    <name type="scientific">Protopolystoma xenopodis</name>
    <dbReference type="NCBI Taxonomy" id="117903"/>
    <lineage>
        <taxon>Eukaryota</taxon>
        <taxon>Metazoa</taxon>
        <taxon>Spiralia</taxon>
        <taxon>Lophotrochozoa</taxon>
        <taxon>Platyhelminthes</taxon>
        <taxon>Monogenea</taxon>
        <taxon>Polyopisthocotylea</taxon>
        <taxon>Polystomatidea</taxon>
        <taxon>Polystomatidae</taxon>
        <taxon>Protopolystoma</taxon>
    </lineage>
</organism>
<proteinExistence type="predicted"/>
<dbReference type="AlphaFoldDB" id="A0A448WEV0"/>
<name>A0A448WEV0_9PLAT</name>
<accession>A0A448WEV0</accession>
<dbReference type="Gene3D" id="2.60.40.10">
    <property type="entry name" value="Immunoglobulins"/>
    <property type="match status" value="2"/>
</dbReference>
<gene>
    <name evidence="2" type="ORF">PXEA_LOCUS3318</name>
</gene>
<comment type="caution">
    <text evidence="2">The sequence shown here is derived from an EMBL/GenBank/DDBJ whole genome shotgun (WGS) entry which is preliminary data.</text>
</comment>
<evidence type="ECO:0000313" key="2">
    <source>
        <dbReference type="EMBL" id="VEL09878.1"/>
    </source>
</evidence>
<dbReference type="PROSITE" id="PS50194">
    <property type="entry name" value="FILAMIN_REPEAT"/>
    <property type="match status" value="1"/>
</dbReference>
<dbReference type="Proteomes" id="UP000784294">
    <property type="component" value="Unassembled WGS sequence"/>
</dbReference>
<evidence type="ECO:0000313" key="3">
    <source>
        <dbReference type="Proteomes" id="UP000784294"/>
    </source>
</evidence>
<reference evidence="2" key="1">
    <citation type="submission" date="2018-11" db="EMBL/GenBank/DDBJ databases">
        <authorList>
            <consortium name="Pathogen Informatics"/>
        </authorList>
    </citation>
    <scope>NUCLEOTIDE SEQUENCE</scope>
</reference>
<sequence length="145" mass="16365">MVALDGKEVQVHVKQISQHLWECTYTASVPGEYLLSVFYGDEQIQRSPFKVGAKLIQCFNLLLSTVLTYPTRFYWRSCCFYTFLFSHIPNKVAVSRQRQSKIKAFGPGLHRGVVGMPNIFTVVCNNEAGGLGKSSSYHIDFFCVA</sequence>
<dbReference type="OrthoDB" id="5334309at2759"/>
<dbReference type="InterPro" id="IPR014756">
    <property type="entry name" value="Ig_E-set"/>
</dbReference>
<dbReference type="InterPro" id="IPR017868">
    <property type="entry name" value="Filamin/ABP280_repeat-like"/>
</dbReference>
<dbReference type="EMBL" id="CAAALY010007484">
    <property type="protein sequence ID" value="VEL09878.1"/>
    <property type="molecule type" value="Genomic_DNA"/>
</dbReference>
<dbReference type="Pfam" id="PF00630">
    <property type="entry name" value="Filamin"/>
    <property type="match status" value="1"/>
</dbReference>
<dbReference type="SUPFAM" id="SSF81296">
    <property type="entry name" value="E set domains"/>
    <property type="match status" value="2"/>
</dbReference>
<protein>
    <submittedName>
        <fullName evidence="2">Uncharacterized protein</fullName>
    </submittedName>
</protein>